<sequence>MLLSLLGIDLASCLTLGRNKNRLNMSFHWYEYTLSFCVRVSFLNAWNWSPIPTYQSSKDLHGPNVAVYKETLNQLRVLGGRGGCIVQGAILKPI</sequence>
<keyword evidence="3" id="KW-1185">Reference proteome</keyword>
<evidence type="ECO:0000313" key="3">
    <source>
        <dbReference type="Proteomes" id="UP001386955"/>
    </source>
</evidence>
<comment type="caution">
    <text evidence="2">The sequence shown here is derived from an EMBL/GenBank/DDBJ whole genome shotgun (WGS) entry which is preliminary data.</text>
</comment>
<dbReference type="EMBL" id="JAYMYS010000001">
    <property type="protein sequence ID" value="KAK7410161.1"/>
    <property type="molecule type" value="Genomic_DNA"/>
</dbReference>
<dbReference type="AlphaFoldDB" id="A0AAN9XUB4"/>
<organism evidence="2 3">
    <name type="scientific">Psophocarpus tetragonolobus</name>
    <name type="common">Winged bean</name>
    <name type="synonym">Dolichos tetragonolobus</name>
    <dbReference type="NCBI Taxonomy" id="3891"/>
    <lineage>
        <taxon>Eukaryota</taxon>
        <taxon>Viridiplantae</taxon>
        <taxon>Streptophyta</taxon>
        <taxon>Embryophyta</taxon>
        <taxon>Tracheophyta</taxon>
        <taxon>Spermatophyta</taxon>
        <taxon>Magnoliopsida</taxon>
        <taxon>eudicotyledons</taxon>
        <taxon>Gunneridae</taxon>
        <taxon>Pentapetalae</taxon>
        <taxon>rosids</taxon>
        <taxon>fabids</taxon>
        <taxon>Fabales</taxon>
        <taxon>Fabaceae</taxon>
        <taxon>Papilionoideae</taxon>
        <taxon>50 kb inversion clade</taxon>
        <taxon>NPAAA clade</taxon>
        <taxon>indigoferoid/millettioid clade</taxon>
        <taxon>Phaseoleae</taxon>
        <taxon>Psophocarpus</taxon>
    </lineage>
</organism>
<name>A0AAN9XUB4_PSOTE</name>
<feature type="chain" id="PRO_5042942167" evidence="1">
    <location>
        <begin position="18"/>
        <end position="94"/>
    </location>
</feature>
<evidence type="ECO:0000256" key="1">
    <source>
        <dbReference type="SAM" id="SignalP"/>
    </source>
</evidence>
<dbReference type="Proteomes" id="UP001386955">
    <property type="component" value="Unassembled WGS sequence"/>
</dbReference>
<gene>
    <name evidence="2" type="ORF">VNO78_00711</name>
</gene>
<proteinExistence type="predicted"/>
<protein>
    <submittedName>
        <fullName evidence="2">Uncharacterized protein</fullName>
    </submittedName>
</protein>
<accession>A0AAN9XUB4</accession>
<reference evidence="2 3" key="1">
    <citation type="submission" date="2024-01" db="EMBL/GenBank/DDBJ databases">
        <title>The genomes of 5 underutilized Papilionoideae crops provide insights into root nodulation and disease resistanc.</title>
        <authorList>
            <person name="Jiang F."/>
        </authorList>
    </citation>
    <scope>NUCLEOTIDE SEQUENCE [LARGE SCALE GENOMIC DNA]</scope>
    <source>
        <strain evidence="2">DUOXIRENSHENG_FW03</strain>
        <tissue evidence="2">Leaves</tissue>
    </source>
</reference>
<keyword evidence="1" id="KW-0732">Signal</keyword>
<evidence type="ECO:0000313" key="2">
    <source>
        <dbReference type="EMBL" id="KAK7410161.1"/>
    </source>
</evidence>
<feature type="signal peptide" evidence="1">
    <location>
        <begin position="1"/>
        <end position="17"/>
    </location>
</feature>